<dbReference type="OrthoDB" id="5962859at2759"/>
<evidence type="ECO:0000256" key="6">
    <source>
        <dbReference type="ARBA" id="ARBA00023157"/>
    </source>
</evidence>
<evidence type="ECO:0000259" key="11">
    <source>
        <dbReference type="SMART" id="SM00134"/>
    </source>
</evidence>
<dbReference type="Gene3D" id="2.10.60.10">
    <property type="entry name" value="CD59"/>
    <property type="match status" value="1"/>
</dbReference>
<reference evidence="12" key="2">
    <citation type="submission" date="2025-08" db="UniProtKB">
        <authorList>
            <consortium name="Ensembl"/>
        </authorList>
    </citation>
    <scope>IDENTIFICATION</scope>
</reference>
<dbReference type="InterPro" id="IPR016054">
    <property type="entry name" value="LY6_UPA_recep-like"/>
</dbReference>
<evidence type="ECO:0000256" key="8">
    <source>
        <dbReference type="ARBA" id="ARBA00023288"/>
    </source>
</evidence>
<keyword evidence="4 10" id="KW-0732">Signal</keyword>
<dbReference type="Pfam" id="PF00021">
    <property type="entry name" value="UPAR_LY6"/>
    <property type="match status" value="1"/>
</dbReference>
<reference evidence="12" key="1">
    <citation type="submission" date="2021-04" db="EMBL/GenBank/DDBJ databases">
        <authorList>
            <consortium name="Wellcome Sanger Institute Data Sharing"/>
        </authorList>
    </citation>
    <scope>NUCLEOTIDE SEQUENCE [LARGE SCALE GENOMIC DNA]</scope>
</reference>
<keyword evidence="3" id="KW-0336">GPI-anchor</keyword>
<dbReference type="GO" id="GO:0005886">
    <property type="term" value="C:plasma membrane"/>
    <property type="evidence" value="ECO:0007669"/>
    <property type="project" value="UniProtKB-SubCell"/>
</dbReference>
<evidence type="ECO:0000256" key="5">
    <source>
        <dbReference type="ARBA" id="ARBA00023136"/>
    </source>
</evidence>
<dbReference type="PANTHER" id="PTHR47613:SF1">
    <property type="entry name" value="SPERM ACROSOME MEMBRANE-ASSOCIATED PROTEIN 4"/>
    <property type="match status" value="1"/>
</dbReference>
<evidence type="ECO:0000313" key="12">
    <source>
        <dbReference type="Ensembl" id="ENSSAUP00010043955.1"/>
    </source>
</evidence>
<protein>
    <submittedName>
        <fullName evidence="12">Lymphocyte antigen-6, epidermis</fullName>
    </submittedName>
</protein>
<sequence>MNRMILQIFAVGICFAIGQALQCYKCKIGIGELCFTSKTTCESGEQCFSGVGTAVGFVDIKSKGCLAVADCNKTKEVQFPGATANSTTAYSMTKTCCNTDLCNAAPGLPSGLSLALATVTALFVANILV</sequence>
<evidence type="ECO:0000256" key="7">
    <source>
        <dbReference type="ARBA" id="ARBA00023180"/>
    </source>
</evidence>
<proteinExistence type="inferred from homology"/>
<evidence type="ECO:0000256" key="10">
    <source>
        <dbReference type="SAM" id="SignalP"/>
    </source>
</evidence>
<keyword evidence="5" id="KW-0472">Membrane</keyword>
<comment type="similarity">
    <text evidence="9">Belongs to the SPACA4/bouncer family.</text>
</comment>
<dbReference type="FunCoup" id="A0A671X4Y4">
    <property type="interactions" value="246"/>
</dbReference>
<evidence type="ECO:0000256" key="4">
    <source>
        <dbReference type="ARBA" id="ARBA00022729"/>
    </source>
</evidence>
<keyword evidence="7" id="KW-0325">Glycoprotein</keyword>
<feature type="signal peptide" evidence="10">
    <location>
        <begin position="1"/>
        <end position="20"/>
    </location>
</feature>
<keyword evidence="8" id="KW-0449">Lipoprotein</keyword>
<keyword evidence="13" id="KW-1185">Reference proteome</keyword>
<dbReference type="GeneTree" id="ENSGT00510000049347"/>
<name>A0A671X4Y4_SPAAU</name>
<evidence type="ECO:0000256" key="2">
    <source>
        <dbReference type="ARBA" id="ARBA00022475"/>
    </source>
</evidence>
<evidence type="ECO:0000256" key="1">
    <source>
        <dbReference type="ARBA" id="ARBA00004609"/>
    </source>
</evidence>
<keyword evidence="6" id="KW-1015">Disulfide bond</keyword>
<dbReference type="InParanoid" id="A0A671X4Y4"/>
<dbReference type="Ensembl" id="ENSSAUT00010046246.1">
    <property type="protein sequence ID" value="ENSSAUP00010043955.1"/>
    <property type="gene ID" value="ENSSAUG00010018417.1"/>
</dbReference>
<dbReference type="GO" id="GO:0035036">
    <property type="term" value="P:sperm-egg recognition"/>
    <property type="evidence" value="ECO:0007669"/>
    <property type="project" value="TreeGrafter"/>
</dbReference>
<dbReference type="Proteomes" id="UP000472265">
    <property type="component" value="Chromosome 3"/>
</dbReference>
<evidence type="ECO:0000256" key="9">
    <source>
        <dbReference type="ARBA" id="ARBA00029446"/>
    </source>
</evidence>
<dbReference type="AlphaFoldDB" id="A0A671X4Y4"/>
<feature type="domain" description="UPAR/Ly6" evidence="11">
    <location>
        <begin position="21"/>
        <end position="115"/>
    </location>
</feature>
<dbReference type="PANTHER" id="PTHR47613">
    <property type="entry name" value="SPERM ACROSOME MEMBRANE-ASSOCIATED PROTEIN 4"/>
    <property type="match status" value="1"/>
</dbReference>
<evidence type="ECO:0000313" key="13">
    <source>
        <dbReference type="Proteomes" id="UP000472265"/>
    </source>
</evidence>
<gene>
    <name evidence="12" type="primary">spaca4l</name>
</gene>
<dbReference type="GO" id="GO:0098552">
    <property type="term" value="C:side of membrane"/>
    <property type="evidence" value="ECO:0007669"/>
    <property type="project" value="UniProtKB-KW"/>
</dbReference>
<dbReference type="InterPro" id="IPR045860">
    <property type="entry name" value="Snake_toxin-like_sf"/>
</dbReference>
<accession>A0A671X4Y4</accession>
<feature type="chain" id="PRO_5025482175" evidence="10">
    <location>
        <begin position="21"/>
        <end position="129"/>
    </location>
</feature>
<dbReference type="SMART" id="SM00134">
    <property type="entry name" value="LU"/>
    <property type="match status" value="1"/>
</dbReference>
<evidence type="ECO:0000256" key="3">
    <source>
        <dbReference type="ARBA" id="ARBA00022622"/>
    </source>
</evidence>
<dbReference type="OMA" id="AKDCVFC"/>
<keyword evidence="2" id="KW-1003">Cell membrane</keyword>
<reference evidence="12" key="3">
    <citation type="submission" date="2025-09" db="UniProtKB">
        <authorList>
            <consortium name="Ensembl"/>
        </authorList>
    </citation>
    <scope>IDENTIFICATION</scope>
</reference>
<dbReference type="InterPro" id="IPR046354">
    <property type="entry name" value="SPACA4/Bouncer"/>
</dbReference>
<organism evidence="12 13">
    <name type="scientific">Sparus aurata</name>
    <name type="common">Gilthead sea bream</name>
    <dbReference type="NCBI Taxonomy" id="8175"/>
    <lineage>
        <taxon>Eukaryota</taxon>
        <taxon>Metazoa</taxon>
        <taxon>Chordata</taxon>
        <taxon>Craniata</taxon>
        <taxon>Vertebrata</taxon>
        <taxon>Euteleostomi</taxon>
        <taxon>Actinopterygii</taxon>
        <taxon>Neopterygii</taxon>
        <taxon>Teleostei</taxon>
        <taxon>Neoteleostei</taxon>
        <taxon>Acanthomorphata</taxon>
        <taxon>Eupercaria</taxon>
        <taxon>Spariformes</taxon>
        <taxon>Sparidae</taxon>
        <taxon>Sparus</taxon>
    </lineage>
</organism>
<comment type="subcellular location">
    <subcellularLocation>
        <location evidence="1">Cell membrane</location>
        <topology evidence="1">Lipid-anchor</topology>
        <topology evidence="1">GPI-anchor</topology>
    </subcellularLocation>
</comment>
<dbReference type="SUPFAM" id="SSF57302">
    <property type="entry name" value="Snake toxin-like"/>
    <property type="match status" value="1"/>
</dbReference>